<protein>
    <submittedName>
        <fullName evidence="3">Nucleotide-binding domain-containing protein</fullName>
    </submittedName>
</protein>
<comment type="caution">
    <text evidence="3">The sequence shown here is derived from an EMBL/GenBank/DDBJ whole genome shotgun (WGS) entry which is preliminary data.</text>
</comment>
<feature type="region of interest" description="Disordered" evidence="1">
    <location>
        <begin position="440"/>
        <end position="463"/>
    </location>
</feature>
<dbReference type="Gene3D" id="3.30.9.10">
    <property type="entry name" value="D-Amino Acid Oxidase, subunit A, domain 2"/>
    <property type="match status" value="1"/>
</dbReference>
<dbReference type="GeneID" id="36559803"/>
<dbReference type="PANTHER" id="PTHR13847">
    <property type="entry name" value="SARCOSINE DEHYDROGENASE-RELATED"/>
    <property type="match status" value="1"/>
</dbReference>
<dbReference type="EMBL" id="MSFO01000002">
    <property type="protein sequence ID" value="PLB52599.1"/>
    <property type="molecule type" value="Genomic_DNA"/>
</dbReference>
<dbReference type="GO" id="GO:0005737">
    <property type="term" value="C:cytoplasm"/>
    <property type="evidence" value="ECO:0007669"/>
    <property type="project" value="TreeGrafter"/>
</dbReference>
<dbReference type="OrthoDB" id="512662at2759"/>
<evidence type="ECO:0000256" key="1">
    <source>
        <dbReference type="SAM" id="MobiDB-lite"/>
    </source>
</evidence>
<dbReference type="VEuPathDB" id="FungiDB:P170DRAFT_462498"/>
<accession>A0A2I2GI93</accession>
<dbReference type="AlphaFoldDB" id="A0A2I2GI93"/>
<organism evidence="3 4">
    <name type="scientific">Aspergillus steynii IBT 23096</name>
    <dbReference type="NCBI Taxonomy" id="1392250"/>
    <lineage>
        <taxon>Eukaryota</taxon>
        <taxon>Fungi</taxon>
        <taxon>Dikarya</taxon>
        <taxon>Ascomycota</taxon>
        <taxon>Pezizomycotina</taxon>
        <taxon>Eurotiomycetes</taxon>
        <taxon>Eurotiomycetidae</taxon>
        <taxon>Eurotiales</taxon>
        <taxon>Aspergillaceae</taxon>
        <taxon>Aspergillus</taxon>
        <taxon>Aspergillus subgen. Circumdati</taxon>
    </lineage>
</organism>
<dbReference type="InterPro" id="IPR036188">
    <property type="entry name" value="FAD/NAD-bd_sf"/>
</dbReference>
<evidence type="ECO:0000313" key="4">
    <source>
        <dbReference type="Proteomes" id="UP000234275"/>
    </source>
</evidence>
<dbReference type="Proteomes" id="UP000234275">
    <property type="component" value="Unassembled WGS sequence"/>
</dbReference>
<dbReference type="RefSeq" id="XP_024707901.1">
    <property type="nucleotide sequence ID" value="XM_024852105.1"/>
</dbReference>
<dbReference type="Pfam" id="PF01266">
    <property type="entry name" value="DAO"/>
    <property type="match status" value="1"/>
</dbReference>
<feature type="compositionally biased region" description="Basic residues" evidence="1">
    <location>
        <begin position="440"/>
        <end position="451"/>
    </location>
</feature>
<keyword evidence="4" id="KW-1185">Reference proteome</keyword>
<dbReference type="SUPFAM" id="SSF51905">
    <property type="entry name" value="FAD/NAD(P)-binding domain"/>
    <property type="match status" value="1"/>
</dbReference>
<evidence type="ECO:0000313" key="3">
    <source>
        <dbReference type="EMBL" id="PLB52599.1"/>
    </source>
</evidence>
<dbReference type="InterPro" id="IPR006076">
    <property type="entry name" value="FAD-dep_OxRdtase"/>
</dbReference>
<sequence>MGGVLSSVRAGYDALNVFWAEVSQNMAESDALLRRIATPAFPVADPTVSFWQLNPPFPKLVKMKSKQLPQSADIVIIGSGLSGASVAYTILSECHALGAKKKVVILEARETCSGATGRNGGHLKCSPYMLYSDLKGMLSPKEAREVLKFYRRHLPIMLDLVEAERLEGAEAREVETVDVFLEKSAWEKGLGMVRDLRQDFPEAAQDIMVWEADDAKRVQKFGLSSHAHGAITYRAGAMWPYRLVSSLYSHLLAKYGPSFAIETSTEVQDIHMENDEATPYYLRTSRGVIRARHIVHATDGFTANLIPGLKGKIFPVRGHMSAQEADGPSSDLDGTRSWSFIDKKGFEYITQRPQESAGCHSPGGEIMLGGGLFQSADKGLDEIGIWKDNGASPIISAYLSGIWSVAMRDENTRVLQLWTGCMGFTIDLLPFVGRVHPRFTGRVPHRSSRRGKSSENSRSDAPNEWITAGFGGDGMVSAWLSGTAVGLMLLGRDKIEHESQPGRPAGKVTDWLPKQLRLSGARIRRANIYKLAQQL</sequence>
<evidence type="ECO:0000259" key="2">
    <source>
        <dbReference type="Pfam" id="PF01266"/>
    </source>
</evidence>
<dbReference type="STRING" id="1392250.A0A2I2GI93"/>
<reference evidence="3 4" key="1">
    <citation type="submission" date="2016-12" db="EMBL/GenBank/DDBJ databases">
        <title>The genomes of Aspergillus section Nigri reveals drivers in fungal speciation.</title>
        <authorList>
            <consortium name="DOE Joint Genome Institute"/>
            <person name="Vesth T.C."/>
            <person name="Nybo J."/>
            <person name="Theobald S."/>
            <person name="Brandl J."/>
            <person name="Frisvad J.C."/>
            <person name="Nielsen K.F."/>
            <person name="Lyhne E.K."/>
            <person name="Kogle M.E."/>
            <person name="Kuo A."/>
            <person name="Riley R."/>
            <person name="Clum A."/>
            <person name="Nolan M."/>
            <person name="Lipzen A."/>
            <person name="Salamov A."/>
            <person name="Henrissat B."/>
            <person name="Wiebenga A."/>
            <person name="De Vries R.P."/>
            <person name="Grigoriev I.V."/>
            <person name="Mortensen U.H."/>
            <person name="Andersen M.R."/>
            <person name="Baker S.E."/>
        </authorList>
    </citation>
    <scope>NUCLEOTIDE SEQUENCE [LARGE SCALE GENOMIC DNA]</scope>
    <source>
        <strain evidence="3 4">IBT 23096</strain>
    </source>
</reference>
<proteinExistence type="predicted"/>
<feature type="domain" description="FAD dependent oxidoreductase" evidence="2">
    <location>
        <begin position="73"/>
        <end position="484"/>
    </location>
</feature>
<gene>
    <name evidence="3" type="ORF">P170DRAFT_462498</name>
</gene>
<dbReference type="Gene3D" id="3.50.50.60">
    <property type="entry name" value="FAD/NAD(P)-binding domain"/>
    <property type="match status" value="1"/>
</dbReference>
<name>A0A2I2GI93_9EURO</name>
<dbReference type="PANTHER" id="PTHR13847:SF213">
    <property type="entry name" value="DEPENDENT OXIDOREDUCTASE, PUTATIVE-RELATED"/>
    <property type="match status" value="1"/>
</dbReference>